<dbReference type="OrthoDB" id="263674at2759"/>
<dbReference type="EMBL" id="CP029529">
    <property type="protein sequence ID" value="AYU80893.1"/>
    <property type="molecule type" value="Genomic_DNA"/>
</dbReference>
<feature type="region of interest" description="Disordered" evidence="1">
    <location>
        <begin position="354"/>
        <end position="496"/>
    </location>
</feature>
<evidence type="ECO:0000313" key="3">
    <source>
        <dbReference type="Proteomes" id="UP000274082"/>
    </source>
</evidence>
<gene>
    <name evidence="2" type="ORF">LdCL_300014800</name>
</gene>
<feature type="compositionally biased region" description="Polar residues" evidence="1">
    <location>
        <begin position="190"/>
        <end position="199"/>
    </location>
</feature>
<dbReference type="VEuPathDB" id="TriTrypDB:LdBPK_300960.1"/>
<feature type="compositionally biased region" description="Low complexity" evidence="1">
    <location>
        <begin position="443"/>
        <end position="457"/>
    </location>
</feature>
<dbReference type="Proteomes" id="UP000274082">
    <property type="component" value="Chromosome 30"/>
</dbReference>
<feature type="compositionally biased region" description="Low complexity" evidence="1">
    <location>
        <begin position="414"/>
        <end position="435"/>
    </location>
</feature>
<feature type="region of interest" description="Disordered" evidence="1">
    <location>
        <begin position="531"/>
        <end position="554"/>
    </location>
</feature>
<dbReference type="VEuPathDB" id="TriTrypDB:LDHU3_30.1270"/>
<feature type="region of interest" description="Disordered" evidence="1">
    <location>
        <begin position="157"/>
        <end position="219"/>
    </location>
</feature>
<feature type="compositionally biased region" description="Polar residues" evidence="1">
    <location>
        <begin position="71"/>
        <end position="86"/>
    </location>
</feature>
<feature type="compositionally biased region" description="Low complexity" evidence="1">
    <location>
        <begin position="373"/>
        <end position="394"/>
    </location>
</feature>
<sequence>MEDSPPPQPREVHIDLCGIEGDAPQPPAPHFETPNGTAAEPRREKSEESCDAVKATQHSSPAAAPSLTASHNGGNSTNDSPQQSIARTRLLTACGDANGAPPGDSRPSLEVIAASSAIPVRGHDSIRPSYLLKSPHHGATNGNAAAAANGEQATAECDVGGATRSRSEMALHRSASQARRRQVSTPVLARSSTSNSQFPFKTALPVSPEPPEEAGTLATSTQEDVKRYVHAVMEHHTAMLAAWDKRVYVAEVYRDKPLRTGGRPAPVRPQDRGFLERVERNLDSYLRQLEFAKSLLAQSHEAVPPTKSGQKSDVKAWQGYCSRLYFTLSDLTVEENLIRLRMSRVLRVGHQGFKESMSSRTASPWGSRARGMRSYSRESTSARASSRPASRGSSKPATPRQKPRAASVSRRGCSAQSAGSTHSAAAAGAEVSCPSTPIGTNGSPSSHSRHAAPSSVVRRGNGVIRPGHSSAPSPAQASAVSVDQPRHPGRYGGHSAYHTAKSHTALSSAPALTLARQRRLLIALHPDTVLPQPSCTGNTYDSQTPYGRLSPQRRTVSPAFAHSFDRSVALLPELNDDDAESHSAAPSCRSLERSSAHRPAGAPPQLRTYSSPRGTNVARAATSSALALHPLRHRQLLEKIERYEKNAAALQPSDLQLARACFYELYGEPMGLHQYCQWIDDVAIKILRGA</sequence>
<dbReference type="VEuPathDB" id="TriTrypDB:LdCL_300014800"/>
<organism evidence="2 3">
    <name type="scientific">Leishmania donovani</name>
    <dbReference type="NCBI Taxonomy" id="5661"/>
    <lineage>
        <taxon>Eukaryota</taxon>
        <taxon>Discoba</taxon>
        <taxon>Euglenozoa</taxon>
        <taxon>Kinetoplastea</taxon>
        <taxon>Metakinetoplastina</taxon>
        <taxon>Trypanosomatida</taxon>
        <taxon>Trypanosomatidae</taxon>
        <taxon>Leishmaniinae</taxon>
        <taxon>Leishmania</taxon>
    </lineage>
</organism>
<evidence type="ECO:0000313" key="2">
    <source>
        <dbReference type="EMBL" id="AYU80893.1"/>
    </source>
</evidence>
<accession>A0A3Q8IE52</accession>
<protein>
    <submittedName>
        <fullName evidence="2">Uncharacterized protein</fullName>
    </submittedName>
</protein>
<keyword evidence="3" id="KW-1185">Reference proteome</keyword>
<proteinExistence type="predicted"/>
<reference evidence="2 3" key="1">
    <citation type="journal article" date="2018" name="Sci. Rep.">
        <title>A complete Leishmania donovani reference genome identifies novel genetic variations associated with virulence.</title>
        <authorList>
            <person name="Lypaczewski P."/>
            <person name="Hoshizaki J."/>
            <person name="Zhang W.-W."/>
            <person name="McCall L.-I."/>
            <person name="Torcivia-Rodriguez J."/>
            <person name="Simonyan V."/>
            <person name="Kaur A."/>
            <person name="Dewar K."/>
            <person name="Matlashewski G."/>
        </authorList>
    </citation>
    <scope>NUCLEOTIDE SEQUENCE [LARGE SCALE GENOMIC DNA]</scope>
    <source>
        <strain evidence="2 3">LdCL</strain>
    </source>
</reference>
<feature type="compositionally biased region" description="Low complexity" evidence="1">
    <location>
        <begin position="469"/>
        <end position="482"/>
    </location>
</feature>
<evidence type="ECO:0000256" key="1">
    <source>
        <dbReference type="SAM" id="MobiDB-lite"/>
    </source>
</evidence>
<dbReference type="AlphaFoldDB" id="A0A3Q8IE52"/>
<name>A0A3Q8IE52_LEIDO</name>
<feature type="compositionally biased region" description="Polar residues" evidence="1">
    <location>
        <begin position="531"/>
        <end position="545"/>
    </location>
</feature>
<feature type="compositionally biased region" description="Low complexity" evidence="1">
    <location>
        <begin position="59"/>
        <end position="70"/>
    </location>
</feature>
<feature type="region of interest" description="Disordered" evidence="1">
    <location>
        <begin position="576"/>
        <end position="613"/>
    </location>
</feature>
<feature type="region of interest" description="Disordered" evidence="1">
    <location>
        <begin position="1"/>
        <end position="108"/>
    </location>
</feature>